<dbReference type="Pfam" id="PF01814">
    <property type="entry name" value="Hemerythrin"/>
    <property type="match status" value="1"/>
</dbReference>
<dbReference type="EMBL" id="BAABJP010000030">
    <property type="protein sequence ID" value="GAA5164266.1"/>
    <property type="molecule type" value="Genomic_DNA"/>
</dbReference>
<dbReference type="RefSeq" id="WP_185062350.1">
    <property type="nucleotide sequence ID" value="NZ_BAABJP010000030.1"/>
</dbReference>
<gene>
    <name evidence="3" type="ORF">GCM10023321_52480</name>
</gene>
<dbReference type="Proteomes" id="UP001428817">
    <property type="component" value="Unassembled WGS sequence"/>
</dbReference>
<feature type="region of interest" description="Disordered" evidence="1">
    <location>
        <begin position="169"/>
        <end position="192"/>
    </location>
</feature>
<organism evidence="3 4">
    <name type="scientific">Pseudonocardia eucalypti</name>
    <dbReference type="NCBI Taxonomy" id="648755"/>
    <lineage>
        <taxon>Bacteria</taxon>
        <taxon>Bacillati</taxon>
        <taxon>Actinomycetota</taxon>
        <taxon>Actinomycetes</taxon>
        <taxon>Pseudonocardiales</taxon>
        <taxon>Pseudonocardiaceae</taxon>
        <taxon>Pseudonocardia</taxon>
    </lineage>
</organism>
<dbReference type="PANTHER" id="PTHR35585">
    <property type="entry name" value="HHE DOMAIN PROTEIN (AFU_ORTHOLOGUE AFUA_4G00730)"/>
    <property type="match status" value="1"/>
</dbReference>
<sequence>MPDDITELILADHHSFRRGFITLDDLSVRNDPEELTSAWQPLADLLEVHAVAEEEIFYPQLLREEGPAAEEDTVDAIGDHNEIRDAVREAARFPVGSKQWWEAVGQARIANDEHLAEEERDPIADFRKHASLELREALGKRFREFKAAHPGQRGLDTGDKDPERYVEQTERRVGVGGPPDDGSLGIGGLRGR</sequence>
<feature type="compositionally biased region" description="Gly residues" evidence="1">
    <location>
        <begin position="174"/>
        <end position="192"/>
    </location>
</feature>
<dbReference type="Gene3D" id="1.20.120.520">
    <property type="entry name" value="nmb1532 protein domain like"/>
    <property type="match status" value="1"/>
</dbReference>
<protein>
    <submittedName>
        <fullName evidence="3">Hemerythrin domain-containing protein</fullName>
    </submittedName>
</protein>
<dbReference type="InterPro" id="IPR012312">
    <property type="entry name" value="Hemerythrin-like"/>
</dbReference>
<proteinExistence type="predicted"/>
<accession>A0ABP9QMA0</accession>
<name>A0ABP9QMA0_9PSEU</name>
<reference evidence="4" key="1">
    <citation type="journal article" date="2019" name="Int. J. Syst. Evol. Microbiol.">
        <title>The Global Catalogue of Microorganisms (GCM) 10K type strain sequencing project: providing services to taxonomists for standard genome sequencing and annotation.</title>
        <authorList>
            <consortium name="The Broad Institute Genomics Platform"/>
            <consortium name="The Broad Institute Genome Sequencing Center for Infectious Disease"/>
            <person name="Wu L."/>
            <person name="Ma J."/>
        </authorList>
    </citation>
    <scope>NUCLEOTIDE SEQUENCE [LARGE SCALE GENOMIC DNA]</scope>
    <source>
        <strain evidence="4">JCM 18303</strain>
    </source>
</reference>
<evidence type="ECO:0000313" key="3">
    <source>
        <dbReference type="EMBL" id="GAA5164266.1"/>
    </source>
</evidence>
<feature type="domain" description="Hemerythrin-like" evidence="2">
    <location>
        <begin position="5"/>
        <end position="120"/>
    </location>
</feature>
<evidence type="ECO:0000313" key="4">
    <source>
        <dbReference type="Proteomes" id="UP001428817"/>
    </source>
</evidence>
<evidence type="ECO:0000256" key="1">
    <source>
        <dbReference type="SAM" id="MobiDB-lite"/>
    </source>
</evidence>
<comment type="caution">
    <text evidence="3">The sequence shown here is derived from an EMBL/GenBank/DDBJ whole genome shotgun (WGS) entry which is preliminary data.</text>
</comment>
<dbReference type="PANTHER" id="PTHR35585:SF1">
    <property type="entry name" value="HHE DOMAIN PROTEIN (AFU_ORTHOLOGUE AFUA_4G00730)"/>
    <property type="match status" value="1"/>
</dbReference>
<keyword evidence="4" id="KW-1185">Reference proteome</keyword>
<evidence type="ECO:0000259" key="2">
    <source>
        <dbReference type="Pfam" id="PF01814"/>
    </source>
</evidence>